<dbReference type="SUPFAM" id="SSF49562">
    <property type="entry name" value="C2 domain (Calcium/lipid-binding domain, CaLB)"/>
    <property type="match status" value="1"/>
</dbReference>
<gene>
    <name evidence="2" type="ORF">NXF25_015548</name>
</gene>
<reference evidence="2 3" key="1">
    <citation type="journal article" date="2024" name="Proc. Natl. Acad. Sci. U.S.A.">
        <title>The genetic regulatory architecture and epigenomic basis for age-related changes in rattlesnake venom.</title>
        <authorList>
            <person name="Hogan M.P."/>
            <person name="Holding M.L."/>
            <person name="Nystrom G.S."/>
            <person name="Colston T.J."/>
            <person name="Bartlett D.A."/>
            <person name="Mason A.J."/>
            <person name="Ellsworth S.A."/>
            <person name="Rautsaw R.M."/>
            <person name="Lawrence K.C."/>
            <person name="Strickland J.L."/>
            <person name="He B."/>
            <person name="Fraser P."/>
            <person name="Margres M.J."/>
            <person name="Gilbert D.M."/>
            <person name="Gibbs H.L."/>
            <person name="Parkinson C.L."/>
            <person name="Rokyta D.R."/>
        </authorList>
    </citation>
    <scope>NUCLEOTIDE SEQUENCE [LARGE SCALE GENOMIC DNA]</scope>
    <source>
        <strain evidence="2">DRR0105</strain>
    </source>
</reference>
<sequence>MEGGRGGSKMKEGGGRDQVVCIYLEGELLAEVNTEPIMSSKCQPLHLKRRKERFKRRAPVQKRAGAWVCQFWGSKTTSEEDSKQPAQAVTHVPAQPTYAPTWEERVTVEIDSIKAGEEDVSLTVADKDTKEILAKYNIPVKYLRPFHHYHCALVLPRKKDQTGTKLYASIIRKRSLIPRYAGVNYTGLEVFLKGFNESLAQPGGKVKAVARIVNNVGAYVREMQDRLPDAPAVPLTVVNFPDPVMEDFDVPRVNNHGYPQVSSLGGPPEQPMWNTSFLFQGRDGATAFSDDTALLIEYYKSTPGEDLEGTSPFLGYSVLPLTNRVYRKLAADSSRSGIRVENLPIQDTTMRTTSGGLPAVQLGLQLINSERPDVFLTSSTTNGLPVLDTELVILRSKEGKGKERKEKEGRRRKEGKGGREEGEKEKRGKEMKKGRGKGGGGEERRKGKRKKGKERRKGTRQKGRKEGGKEKRRKEKGKGKGERGGGEERKKGKKKEERRKGKEKDEKEERKKGRKEGEKEEKKGKEKGKGKGEGRKRRRGKKERKGKRTLV</sequence>
<dbReference type="InterPro" id="IPR035892">
    <property type="entry name" value="C2_domain_sf"/>
</dbReference>
<dbReference type="PANTHER" id="PTHR21623">
    <property type="entry name" value="SPERIOLIN-BINDING FACTOR"/>
    <property type="match status" value="1"/>
</dbReference>
<feature type="compositionally biased region" description="Basic residues" evidence="1">
    <location>
        <begin position="534"/>
        <end position="551"/>
    </location>
</feature>
<name>A0AAW1AW16_CROAD</name>
<dbReference type="InterPro" id="IPR039889">
    <property type="entry name" value="CCD33"/>
</dbReference>
<dbReference type="Proteomes" id="UP001474421">
    <property type="component" value="Unassembled WGS sequence"/>
</dbReference>
<comment type="caution">
    <text evidence="2">The sequence shown here is derived from an EMBL/GenBank/DDBJ whole genome shotgun (WGS) entry which is preliminary data.</text>
</comment>
<dbReference type="PANTHER" id="PTHR21623:SF2">
    <property type="entry name" value="COILED-COIL DOMAIN-CONTAINING PROTEIN 33"/>
    <property type="match status" value="1"/>
</dbReference>
<dbReference type="AlphaFoldDB" id="A0AAW1AW16"/>
<feature type="compositionally biased region" description="Basic residues" evidence="1">
    <location>
        <begin position="446"/>
        <end position="463"/>
    </location>
</feature>
<keyword evidence="3" id="KW-1185">Reference proteome</keyword>
<evidence type="ECO:0000313" key="2">
    <source>
        <dbReference type="EMBL" id="KAK9393885.1"/>
    </source>
</evidence>
<evidence type="ECO:0000256" key="1">
    <source>
        <dbReference type="SAM" id="MobiDB-lite"/>
    </source>
</evidence>
<feature type="region of interest" description="Disordered" evidence="1">
    <location>
        <begin position="398"/>
        <end position="551"/>
    </location>
</feature>
<feature type="compositionally biased region" description="Basic and acidic residues" evidence="1">
    <location>
        <begin position="398"/>
        <end position="433"/>
    </location>
</feature>
<dbReference type="EMBL" id="JAOTOJ010000012">
    <property type="protein sequence ID" value="KAK9393885.1"/>
    <property type="molecule type" value="Genomic_DNA"/>
</dbReference>
<evidence type="ECO:0000313" key="3">
    <source>
        <dbReference type="Proteomes" id="UP001474421"/>
    </source>
</evidence>
<dbReference type="GO" id="GO:0005777">
    <property type="term" value="C:peroxisome"/>
    <property type="evidence" value="ECO:0007669"/>
    <property type="project" value="TreeGrafter"/>
</dbReference>
<proteinExistence type="predicted"/>
<accession>A0AAW1AW16</accession>
<feature type="compositionally biased region" description="Basic and acidic residues" evidence="1">
    <location>
        <begin position="478"/>
        <end position="533"/>
    </location>
</feature>
<organism evidence="2 3">
    <name type="scientific">Crotalus adamanteus</name>
    <name type="common">Eastern diamondback rattlesnake</name>
    <dbReference type="NCBI Taxonomy" id="8729"/>
    <lineage>
        <taxon>Eukaryota</taxon>
        <taxon>Metazoa</taxon>
        <taxon>Chordata</taxon>
        <taxon>Craniata</taxon>
        <taxon>Vertebrata</taxon>
        <taxon>Euteleostomi</taxon>
        <taxon>Lepidosauria</taxon>
        <taxon>Squamata</taxon>
        <taxon>Bifurcata</taxon>
        <taxon>Unidentata</taxon>
        <taxon>Episquamata</taxon>
        <taxon>Toxicofera</taxon>
        <taxon>Serpentes</taxon>
        <taxon>Colubroidea</taxon>
        <taxon>Viperidae</taxon>
        <taxon>Crotalinae</taxon>
        <taxon>Crotalus</taxon>
    </lineage>
</organism>
<protein>
    <submittedName>
        <fullName evidence="2">Coiled-coil domain-containing protein 33</fullName>
    </submittedName>
</protein>